<dbReference type="Pfam" id="PF16569">
    <property type="entry name" value="GramPos_pilinBB"/>
    <property type="match status" value="1"/>
</dbReference>
<keyword evidence="6" id="KW-0812">Transmembrane</keyword>
<dbReference type="AlphaFoldDB" id="A0AAP4BB23"/>
<evidence type="ECO:0000313" key="11">
    <source>
        <dbReference type="EMBL" id="MDI9241144.1"/>
    </source>
</evidence>
<keyword evidence="6" id="KW-0472">Membrane</keyword>
<dbReference type="InterPro" id="IPR013783">
    <property type="entry name" value="Ig-like_fold"/>
</dbReference>
<dbReference type="NCBIfam" id="TIGR01167">
    <property type="entry name" value="LPXTG_anchor"/>
    <property type="match status" value="1"/>
</dbReference>
<feature type="domain" description="Gram-positive pilin backbone subunit 2 Cna-B-like" evidence="9">
    <location>
        <begin position="173"/>
        <end position="296"/>
    </location>
</feature>
<evidence type="ECO:0000256" key="1">
    <source>
        <dbReference type="ARBA" id="ARBA00022512"/>
    </source>
</evidence>
<gene>
    <name evidence="11" type="ORF">QJ036_01455</name>
</gene>
<keyword evidence="12" id="KW-1185">Reference proteome</keyword>
<sequence>MRRTKKFASLLLALIMVFSLGITAFAEENTHTYEIYQIFTGDYSDGILSNVKWGKNGTGIPGDAVDSSILEKLEAVAGSASDTAQLAVINKYAKLSTAPYTSGTATSYENLPNGYYLVKDQDGTQNTENGFYTLYVVKVVNGTLEFEPKGDVPEAEKKIVEGANKVDVNEASIGDTVNYEITGTLPTNFDDYNTYYYVFTDTLSKGLTYKNDVKVTVGGVDVTKYFYVNAADYSATDGTTIKVGIQDIKALNLLAGVTVTKDSKIVVTYSATLNENAVIAGEGNPNDVKLTYSNDPNNSGTGATTSPGENPDEPSTDHPTGETPKDQVVTYTTELTILKKNDEGKVLPGAEFTLTGDSVNIVLVTAEKFTVDDKGEYWKLKDGTYTTTAPTIGGETDNSEDYANTATKYSKTVEITAKGTGKDETSVVGVVDEGGHVTFTGLGVGTYTITETKTPAGYNTIAPITFTLTFDAGTKAFASNNTAVAVGADNKLDTTIVNEKGATLPETGGMGTTIFYVIGSVLVLGAAVLLIVKRRMRAERQ</sequence>
<proteinExistence type="predicted"/>
<evidence type="ECO:0000259" key="9">
    <source>
        <dbReference type="Pfam" id="PF16569"/>
    </source>
</evidence>
<dbReference type="InterPro" id="IPR041033">
    <property type="entry name" value="SpaA_PFL_dom_1"/>
</dbReference>
<evidence type="ECO:0000256" key="5">
    <source>
        <dbReference type="SAM" id="MobiDB-lite"/>
    </source>
</evidence>
<accession>A0AAP4BB23</accession>
<feature type="compositionally biased region" description="Polar residues" evidence="5">
    <location>
        <begin position="291"/>
        <end position="308"/>
    </location>
</feature>
<feature type="domain" description="SpaA-like prealbumin fold" evidence="10">
    <location>
        <begin position="432"/>
        <end position="476"/>
    </location>
</feature>
<keyword evidence="2" id="KW-0964">Secreted</keyword>
<evidence type="ECO:0000259" key="10">
    <source>
        <dbReference type="Pfam" id="PF17802"/>
    </source>
</evidence>
<dbReference type="Gene3D" id="2.60.40.10">
    <property type="entry name" value="Immunoglobulins"/>
    <property type="match status" value="1"/>
</dbReference>
<evidence type="ECO:0000313" key="12">
    <source>
        <dbReference type="Proteomes" id="UP001300383"/>
    </source>
</evidence>
<keyword evidence="6" id="KW-1133">Transmembrane helix</keyword>
<dbReference type="InterPro" id="IPR026466">
    <property type="entry name" value="Fim_isopep_form_D2_dom"/>
</dbReference>
<name>A0AAP4BB23_9FIRM</name>
<feature type="signal peptide" evidence="7">
    <location>
        <begin position="1"/>
        <end position="26"/>
    </location>
</feature>
<protein>
    <submittedName>
        <fullName evidence="11">Isopeptide-forming domain-containing fimbrial protein</fullName>
    </submittedName>
</protein>
<dbReference type="EMBL" id="JASGBQ010000001">
    <property type="protein sequence ID" value="MDI9241144.1"/>
    <property type="molecule type" value="Genomic_DNA"/>
</dbReference>
<evidence type="ECO:0000256" key="3">
    <source>
        <dbReference type="ARBA" id="ARBA00022729"/>
    </source>
</evidence>
<feature type="chain" id="PRO_5043021006" evidence="7">
    <location>
        <begin position="27"/>
        <end position="541"/>
    </location>
</feature>
<organism evidence="11 12">
    <name type="scientific">Fusibacillus kribbianus</name>
    <dbReference type="NCBI Taxonomy" id="3044208"/>
    <lineage>
        <taxon>Bacteria</taxon>
        <taxon>Bacillati</taxon>
        <taxon>Bacillota</taxon>
        <taxon>Clostridia</taxon>
        <taxon>Lachnospirales</taxon>
        <taxon>Lachnospiraceae</taxon>
        <taxon>Fusibacillus</taxon>
    </lineage>
</organism>
<feature type="transmembrane region" description="Helical" evidence="6">
    <location>
        <begin position="513"/>
        <end position="532"/>
    </location>
</feature>
<keyword evidence="3 7" id="KW-0732">Signal</keyword>
<comment type="caution">
    <text evidence="11">The sequence shown here is derived from an EMBL/GenBank/DDBJ whole genome shotgun (WGS) entry which is preliminary data.</text>
</comment>
<evidence type="ECO:0000256" key="6">
    <source>
        <dbReference type="SAM" id="Phobius"/>
    </source>
</evidence>
<evidence type="ECO:0000256" key="4">
    <source>
        <dbReference type="ARBA" id="ARBA00023088"/>
    </source>
</evidence>
<dbReference type="Pfam" id="PF00746">
    <property type="entry name" value="Gram_pos_anchor"/>
    <property type="match status" value="1"/>
</dbReference>
<dbReference type="InterPro" id="IPR032334">
    <property type="entry name" value="GramPos_pilinBB"/>
</dbReference>
<dbReference type="Proteomes" id="UP001300383">
    <property type="component" value="Unassembled WGS sequence"/>
</dbReference>
<keyword evidence="4" id="KW-0572">Peptidoglycan-anchor</keyword>
<dbReference type="Gene3D" id="2.60.40.740">
    <property type="match status" value="1"/>
</dbReference>
<dbReference type="RefSeq" id="WP_283229646.1">
    <property type="nucleotide sequence ID" value="NZ_JASGBQ010000001.1"/>
</dbReference>
<reference evidence="11 12" key="1">
    <citation type="submission" date="2023-05" db="EMBL/GenBank/DDBJ databases">
        <title>[ruminococcus] sp. nov., isolated from a pig farm feces dump.</title>
        <authorList>
            <person name="Chang Y.-H."/>
        </authorList>
    </citation>
    <scope>NUCLEOTIDE SEQUENCE [LARGE SCALE GENOMIC DNA]</scope>
    <source>
        <strain evidence="11 12">YH-rum2234</strain>
    </source>
</reference>
<evidence type="ECO:0000256" key="2">
    <source>
        <dbReference type="ARBA" id="ARBA00022525"/>
    </source>
</evidence>
<dbReference type="InterPro" id="IPR019931">
    <property type="entry name" value="LPXTG_anchor"/>
</dbReference>
<feature type="region of interest" description="Disordered" evidence="5">
    <location>
        <begin position="284"/>
        <end position="326"/>
    </location>
</feature>
<dbReference type="Pfam" id="PF17802">
    <property type="entry name" value="SpaA"/>
    <property type="match status" value="1"/>
</dbReference>
<evidence type="ECO:0000256" key="7">
    <source>
        <dbReference type="SAM" id="SignalP"/>
    </source>
</evidence>
<feature type="domain" description="Gram-positive cocci surface proteins LPxTG" evidence="8">
    <location>
        <begin position="497"/>
        <end position="535"/>
    </location>
</feature>
<dbReference type="NCBIfam" id="TIGR04226">
    <property type="entry name" value="RrgB_K2N_iso_D2"/>
    <property type="match status" value="1"/>
</dbReference>
<keyword evidence="1" id="KW-0134">Cell wall</keyword>
<feature type="compositionally biased region" description="Basic and acidic residues" evidence="5">
    <location>
        <begin position="315"/>
        <end position="325"/>
    </location>
</feature>
<evidence type="ECO:0000259" key="8">
    <source>
        <dbReference type="Pfam" id="PF00746"/>
    </source>
</evidence>